<dbReference type="EMBL" id="JTDY01001289">
    <property type="protein sequence ID" value="KOB74289.1"/>
    <property type="molecule type" value="Genomic_DNA"/>
</dbReference>
<sequence length="261" mass="29286">MTRKHEIRDENFYFLTLDKERMIDAGPKGNLARTKNGALTAKRKHTKRKNVEETPSNKNKVKKPLGRPPKPKELTEIEKDLLIINSATVSNSESSRPQSVEEKQLRPLKSKIVSNSTDEVIISNGNKPNTILEKELDNSVKEVTVSKDTEPSKEKLDCKPLEEVSISNDTESNKALQKKLDFNTIEELSLSSTETSKGPNKPVNRKLDSKLTREATLSNGTLPRKALKRKLHSMSIEEVSLSSTEPSGKRQKCDKQIEVGD</sequence>
<dbReference type="AlphaFoldDB" id="A0A0L7LFY4"/>
<reference evidence="2 3" key="1">
    <citation type="journal article" date="2015" name="Genome Biol. Evol.">
        <title>The genome of winter moth (Operophtera brumata) provides a genomic perspective on sexual dimorphism and phenology.</title>
        <authorList>
            <person name="Derks M.F."/>
            <person name="Smit S."/>
            <person name="Salis L."/>
            <person name="Schijlen E."/>
            <person name="Bossers A."/>
            <person name="Mateman C."/>
            <person name="Pijl A.S."/>
            <person name="de Ridder D."/>
            <person name="Groenen M.A."/>
            <person name="Visser M.E."/>
            <person name="Megens H.J."/>
        </authorList>
    </citation>
    <scope>NUCLEOTIDE SEQUENCE [LARGE SCALE GENOMIC DNA]</scope>
    <source>
        <strain evidence="2">WM2013NL</strain>
        <tissue evidence="2">Head and thorax</tissue>
    </source>
</reference>
<protein>
    <submittedName>
        <fullName evidence="2">Set domain protein</fullName>
    </submittedName>
</protein>
<organism evidence="2 3">
    <name type="scientific">Operophtera brumata</name>
    <name type="common">Winter moth</name>
    <name type="synonym">Phalaena brumata</name>
    <dbReference type="NCBI Taxonomy" id="104452"/>
    <lineage>
        <taxon>Eukaryota</taxon>
        <taxon>Metazoa</taxon>
        <taxon>Ecdysozoa</taxon>
        <taxon>Arthropoda</taxon>
        <taxon>Hexapoda</taxon>
        <taxon>Insecta</taxon>
        <taxon>Pterygota</taxon>
        <taxon>Neoptera</taxon>
        <taxon>Endopterygota</taxon>
        <taxon>Lepidoptera</taxon>
        <taxon>Glossata</taxon>
        <taxon>Ditrysia</taxon>
        <taxon>Geometroidea</taxon>
        <taxon>Geometridae</taxon>
        <taxon>Larentiinae</taxon>
        <taxon>Operophtera</taxon>
    </lineage>
</organism>
<name>A0A0L7LFY4_OPEBR</name>
<proteinExistence type="predicted"/>
<feature type="region of interest" description="Disordered" evidence="1">
    <location>
        <begin position="189"/>
        <end position="261"/>
    </location>
</feature>
<accession>A0A0L7LFY4</accession>
<gene>
    <name evidence="2" type="ORF">OBRU01_09362</name>
</gene>
<evidence type="ECO:0000313" key="2">
    <source>
        <dbReference type="EMBL" id="KOB74289.1"/>
    </source>
</evidence>
<comment type="caution">
    <text evidence="2">The sequence shown here is derived from an EMBL/GenBank/DDBJ whole genome shotgun (WGS) entry which is preliminary data.</text>
</comment>
<keyword evidence="3" id="KW-1185">Reference proteome</keyword>
<feature type="compositionally biased region" description="Basic and acidic residues" evidence="1">
    <location>
        <begin position="247"/>
        <end position="261"/>
    </location>
</feature>
<evidence type="ECO:0000256" key="1">
    <source>
        <dbReference type="SAM" id="MobiDB-lite"/>
    </source>
</evidence>
<feature type="region of interest" description="Disordered" evidence="1">
    <location>
        <begin position="26"/>
        <end position="74"/>
    </location>
</feature>
<dbReference type="Proteomes" id="UP000037510">
    <property type="component" value="Unassembled WGS sequence"/>
</dbReference>
<feature type="region of interest" description="Disordered" evidence="1">
    <location>
        <begin position="87"/>
        <end position="107"/>
    </location>
</feature>
<dbReference type="STRING" id="104452.A0A0L7LFY4"/>
<evidence type="ECO:0000313" key="3">
    <source>
        <dbReference type="Proteomes" id="UP000037510"/>
    </source>
</evidence>
<feature type="region of interest" description="Disordered" evidence="1">
    <location>
        <begin position="141"/>
        <end position="160"/>
    </location>
</feature>
<feature type="compositionally biased region" description="Polar residues" evidence="1">
    <location>
        <begin position="87"/>
        <end position="98"/>
    </location>
</feature>